<evidence type="ECO:0000259" key="1">
    <source>
        <dbReference type="Pfam" id="PF01882"/>
    </source>
</evidence>
<dbReference type="InterPro" id="IPR002881">
    <property type="entry name" value="DUF58"/>
</dbReference>
<dbReference type="Proteomes" id="UP000886069">
    <property type="component" value="Unassembled WGS sequence"/>
</dbReference>
<feature type="domain" description="DUF58" evidence="1">
    <location>
        <begin position="52"/>
        <end position="245"/>
    </location>
</feature>
<gene>
    <name evidence="2" type="ORF">ENO08_00750</name>
</gene>
<accession>A0A7V2ATI2</accession>
<reference evidence="2" key="1">
    <citation type="journal article" date="2020" name="mSystems">
        <title>Genome- and Community-Level Interaction Insights into Carbon Utilization and Element Cycling Functions of Hydrothermarchaeota in Hydrothermal Sediment.</title>
        <authorList>
            <person name="Zhou Z."/>
            <person name="Liu Y."/>
            <person name="Xu W."/>
            <person name="Pan J."/>
            <person name="Luo Z.H."/>
            <person name="Li M."/>
        </authorList>
    </citation>
    <scope>NUCLEOTIDE SEQUENCE [LARGE SCALE GENOMIC DNA]</scope>
    <source>
        <strain evidence="2">SpSt-1233</strain>
    </source>
</reference>
<dbReference type="SUPFAM" id="SSF53300">
    <property type="entry name" value="vWA-like"/>
    <property type="match status" value="1"/>
</dbReference>
<dbReference type="PANTHER" id="PTHR33608">
    <property type="entry name" value="BLL2464 PROTEIN"/>
    <property type="match status" value="1"/>
</dbReference>
<feature type="non-terminal residue" evidence="2">
    <location>
        <position position="271"/>
    </location>
</feature>
<sequence>MTPRETKLTEFLRPDVVSRLDNMELRARLIVEGFIAGLHRSPYHGFSAEFAEYRQYNAGESTRNVDWKIYAKTDRYYIKVFEDETNLRATLLVDGSASMDYGSGEVTKLRYATLLGAALGYLMIAQRDAVGLVVFDESIRAILPHRSVRKHLLMLLAALERIEPAERTSISNALHETAERIKRRGLVMLFSDLLDDPIDVMEGLRHFRHRGHEVVVFHVLDPIELTLDLHGEMQFVDKETGERLRTRPWFLGGEYRRSVAGWISGLERGCK</sequence>
<organism evidence="2">
    <name type="scientific">Eiseniibacteriota bacterium</name>
    <dbReference type="NCBI Taxonomy" id="2212470"/>
    <lineage>
        <taxon>Bacteria</taxon>
        <taxon>Candidatus Eiseniibacteriota</taxon>
    </lineage>
</organism>
<name>A0A7V2ATI2_UNCEI</name>
<evidence type="ECO:0000313" key="2">
    <source>
        <dbReference type="EMBL" id="HER42972.1"/>
    </source>
</evidence>
<dbReference type="InterPro" id="IPR036465">
    <property type="entry name" value="vWFA_dom_sf"/>
</dbReference>
<dbReference type="Pfam" id="PF01882">
    <property type="entry name" value="DUF58"/>
    <property type="match status" value="1"/>
</dbReference>
<dbReference type="EMBL" id="DSEC01000056">
    <property type="protein sequence ID" value="HER42972.1"/>
    <property type="molecule type" value="Genomic_DNA"/>
</dbReference>
<dbReference type="PANTHER" id="PTHR33608:SF7">
    <property type="entry name" value="DUF58 DOMAIN-CONTAINING PROTEIN"/>
    <property type="match status" value="1"/>
</dbReference>
<proteinExistence type="predicted"/>
<comment type="caution">
    <text evidence="2">The sequence shown here is derived from an EMBL/GenBank/DDBJ whole genome shotgun (WGS) entry which is preliminary data.</text>
</comment>
<dbReference type="AlphaFoldDB" id="A0A7V2ATI2"/>
<dbReference type="Gene3D" id="3.40.50.410">
    <property type="entry name" value="von Willebrand factor, type A domain"/>
    <property type="match status" value="1"/>
</dbReference>
<protein>
    <submittedName>
        <fullName evidence="2">DUF58 domain-containing protein</fullName>
    </submittedName>
</protein>